<dbReference type="RefSeq" id="WP_097247860.1">
    <property type="nucleotide sequence ID" value="NZ_JAMTCV010000013.1"/>
</dbReference>
<dbReference type="STRING" id="1379680.GCA_001612615_05501"/>
<reference evidence="2 3" key="1">
    <citation type="submission" date="2017-09" db="EMBL/GenBank/DDBJ databases">
        <authorList>
            <person name="Ehlers B."/>
            <person name="Leendertz F.H."/>
        </authorList>
    </citation>
    <scope>NUCLEOTIDE SEQUENCE [LARGE SCALE GENOMIC DNA]</scope>
    <source>
        <strain evidence="2 3">DSM 45537</strain>
    </source>
</reference>
<dbReference type="Pfam" id="PF01063">
    <property type="entry name" value="Aminotran_4"/>
    <property type="match status" value="1"/>
</dbReference>
<dbReference type="OrthoDB" id="3199344at2"/>
<dbReference type="InterPro" id="IPR043132">
    <property type="entry name" value="BCAT-like_C"/>
</dbReference>
<dbReference type="SUPFAM" id="SSF56752">
    <property type="entry name" value="D-aminoacid aminotransferase-like PLP-dependent enzymes"/>
    <property type="match status" value="1"/>
</dbReference>
<dbReference type="EMBL" id="OBEG01000007">
    <property type="protein sequence ID" value="SNY89135.1"/>
    <property type="molecule type" value="Genomic_DNA"/>
</dbReference>
<dbReference type="InterPro" id="IPR050571">
    <property type="entry name" value="Class-IV_PLP-Dep_Aminotrnsfr"/>
</dbReference>
<comment type="similarity">
    <text evidence="1">Belongs to the class-IV pyridoxal-phosphate-dependent aminotransferase family.</text>
</comment>
<dbReference type="GO" id="GO:0046394">
    <property type="term" value="P:carboxylic acid biosynthetic process"/>
    <property type="evidence" value="ECO:0007669"/>
    <property type="project" value="UniProtKB-ARBA"/>
</dbReference>
<evidence type="ECO:0000313" key="3">
    <source>
        <dbReference type="Proteomes" id="UP000219565"/>
    </source>
</evidence>
<dbReference type="InterPro" id="IPR036038">
    <property type="entry name" value="Aminotransferase-like"/>
</dbReference>
<dbReference type="InterPro" id="IPR001544">
    <property type="entry name" value="Aminotrans_IV"/>
</dbReference>
<dbReference type="GO" id="GO:0005829">
    <property type="term" value="C:cytosol"/>
    <property type="evidence" value="ECO:0007669"/>
    <property type="project" value="TreeGrafter"/>
</dbReference>
<sequence length="306" mass="32926">MVDRVLVTLDGVVQDADAPLLYADDIGVLRGDGVFETVLVRGGSACALEFHLGRLRRSAQALELPEPELSRWREAVETAAKEWGTEDEGIMRLVLTRGRDSELSGARSSVKSGDLAAAVPVPTSYVLVMPVPERVAKARTEGVSVVTLPRGISIDLAQAAPWQLLGAKTLSYATNMAALRFAHRMGADDVIFTSTENRVLEGPRSTVVIARDKKLITPPAKNGVLPGVTQRALFAEAEKAGWTCSYELLFTADLLTCDSIWMLSSISLAARVNSLDGLRMSAPDNAQEIIDLVDRGIDRAGAIGDW</sequence>
<proteinExistence type="inferred from homology"/>
<dbReference type="Proteomes" id="UP000219565">
    <property type="component" value="Unassembled WGS sequence"/>
</dbReference>
<dbReference type="Gene3D" id="3.20.10.10">
    <property type="entry name" value="D-amino Acid Aminotransferase, subunit A, domain 2"/>
    <property type="match status" value="1"/>
</dbReference>
<accession>A0A285LW98</accession>
<dbReference type="Gene3D" id="3.30.470.10">
    <property type="match status" value="1"/>
</dbReference>
<dbReference type="GO" id="GO:0016829">
    <property type="term" value="F:lyase activity"/>
    <property type="evidence" value="ECO:0007669"/>
    <property type="project" value="UniProtKB-KW"/>
</dbReference>
<dbReference type="NCBIfam" id="NF005887">
    <property type="entry name" value="PRK07849.1-2"/>
    <property type="match status" value="1"/>
</dbReference>
<name>A0A285LW98_9NOCA</name>
<dbReference type="PANTHER" id="PTHR42743:SF11">
    <property type="entry name" value="AMINODEOXYCHORISMATE LYASE"/>
    <property type="match status" value="1"/>
</dbReference>
<dbReference type="PANTHER" id="PTHR42743">
    <property type="entry name" value="AMINO-ACID AMINOTRANSFERASE"/>
    <property type="match status" value="1"/>
</dbReference>
<protein>
    <submittedName>
        <fullName evidence="2">4-amino-4-deoxychorismate lyase</fullName>
    </submittedName>
</protein>
<gene>
    <name evidence="2" type="ORF">SAMN04244553_6135</name>
</gene>
<evidence type="ECO:0000313" key="2">
    <source>
        <dbReference type="EMBL" id="SNY89135.1"/>
    </source>
</evidence>
<organism evidence="2 3">
    <name type="scientific">Nocardia amikacinitolerans</name>
    <dbReference type="NCBI Taxonomy" id="756689"/>
    <lineage>
        <taxon>Bacteria</taxon>
        <taxon>Bacillati</taxon>
        <taxon>Actinomycetota</taxon>
        <taxon>Actinomycetes</taxon>
        <taxon>Mycobacteriales</taxon>
        <taxon>Nocardiaceae</taxon>
        <taxon>Nocardia</taxon>
    </lineage>
</organism>
<keyword evidence="2" id="KW-0456">Lyase</keyword>
<dbReference type="NCBIfam" id="NF005886">
    <property type="entry name" value="PRK07849.1-1"/>
    <property type="match status" value="1"/>
</dbReference>
<dbReference type="AlphaFoldDB" id="A0A285LW98"/>
<dbReference type="InterPro" id="IPR043131">
    <property type="entry name" value="BCAT-like_N"/>
</dbReference>
<evidence type="ECO:0000256" key="1">
    <source>
        <dbReference type="ARBA" id="ARBA00009320"/>
    </source>
</evidence>
<keyword evidence="3" id="KW-1185">Reference proteome</keyword>